<keyword evidence="2" id="KW-0472">Membrane</keyword>
<name>A0ABV4QDE4_9ACTN</name>
<evidence type="ECO:0000313" key="5">
    <source>
        <dbReference type="Proteomes" id="UP001569963"/>
    </source>
</evidence>
<sequence length="198" mass="20291">MQPPPRPPHGGPPPGFVPPPGPPGSRPPGGGNAMVIVIVAVTAFMVLLGGGVFLLAGGDSDDDPPIRPLAATPTTDLDLPTPPTYSYSPPTFPTPSAPQTTYAPPQMNYGAIAVGSNGAIGKAWDYDSMSAAKRRALNECSGSCKVLTTFVNGCGAVAYNSRTNRYWGGHGSTRAAAQRNALSNAGGGRTVTWVCTTR</sequence>
<feature type="region of interest" description="Disordered" evidence="1">
    <location>
        <begin position="1"/>
        <end position="28"/>
    </location>
</feature>
<dbReference type="RefSeq" id="WP_371950998.1">
    <property type="nucleotide sequence ID" value="NZ_JAXCEI010000007.1"/>
</dbReference>
<feature type="compositionally biased region" description="Low complexity" evidence="1">
    <location>
        <begin position="68"/>
        <end position="82"/>
    </location>
</feature>
<dbReference type="InterPro" id="IPR025240">
    <property type="entry name" value="DUF4189"/>
</dbReference>
<evidence type="ECO:0000256" key="2">
    <source>
        <dbReference type="SAM" id="Phobius"/>
    </source>
</evidence>
<keyword evidence="2" id="KW-1133">Transmembrane helix</keyword>
<proteinExistence type="predicted"/>
<comment type="caution">
    <text evidence="4">The sequence shown here is derived from an EMBL/GenBank/DDBJ whole genome shotgun (WGS) entry which is preliminary data.</text>
</comment>
<feature type="domain" description="DUF4189" evidence="3">
    <location>
        <begin position="109"/>
        <end position="195"/>
    </location>
</feature>
<organism evidence="4 5">
    <name type="scientific">Actinomadura monticuli</name>
    <dbReference type="NCBI Taxonomy" id="3097367"/>
    <lineage>
        <taxon>Bacteria</taxon>
        <taxon>Bacillati</taxon>
        <taxon>Actinomycetota</taxon>
        <taxon>Actinomycetes</taxon>
        <taxon>Streptosporangiales</taxon>
        <taxon>Thermomonosporaceae</taxon>
        <taxon>Actinomadura</taxon>
    </lineage>
</organism>
<dbReference type="EMBL" id="JAXCEI010000007">
    <property type="protein sequence ID" value="MFA1540988.1"/>
    <property type="molecule type" value="Genomic_DNA"/>
</dbReference>
<evidence type="ECO:0000256" key="1">
    <source>
        <dbReference type="SAM" id="MobiDB-lite"/>
    </source>
</evidence>
<feature type="region of interest" description="Disordered" evidence="1">
    <location>
        <begin position="59"/>
        <end position="82"/>
    </location>
</feature>
<feature type="compositionally biased region" description="Pro residues" evidence="1">
    <location>
        <begin position="1"/>
        <end position="26"/>
    </location>
</feature>
<keyword evidence="5" id="KW-1185">Reference proteome</keyword>
<evidence type="ECO:0000259" key="3">
    <source>
        <dbReference type="Pfam" id="PF13827"/>
    </source>
</evidence>
<feature type="transmembrane region" description="Helical" evidence="2">
    <location>
        <begin position="33"/>
        <end position="57"/>
    </location>
</feature>
<dbReference type="Pfam" id="PF13827">
    <property type="entry name" value="DUF4189"/>
    <property type="match status" value="1"/>
</dbReference>
<keyword evidence="2" id="KW-0812">Transmembrane</keyword>
<evidence type="ECO:0000313" key="4">
    <source>
        <dbReference type="EMBL" id="MFA1540988.1"/>
    </source>
</evidence>
<gene>
    <name evidence="4" type="ORF">SM611_18830</name>
</gene>
<reference evidence="4 5" key="1">
    <citation type="submission" date="2023-11" db="EMBL/GenBank/DDBJ databases">
        <title>Actinomadura monticuli sp. nov., isolated from volcanic ash.</title>
        <authorList>
            <person name="Lee S.D."/>
            <person name="Yang H."/>
            <person name="Kim I.S."/>
        </authorList>
    </citation>
    <scope>NUCLEOTIDE SEQUENCE [LARGE SCALE GENOMIC DNA]</scope>
    <source>
        <strain evidence="4 5">DLS-62</strain>
    </source>
</reference>
<protein>
    <submittedName>
        <fullName evidence="4">DUF4189 domain-containing protein</fullName>
    </submittedName>
</protein>
<accession>A0ABV4QDE4</accession>
<dbReference type="Proteomes" id="UP001569963">
    <property type="component" value="Unassembled WGS sequence"/>
</dbReference>